<proteinExistence type="predicted"/>
<evidence type="ECO:0000256" key="1">
    <source>
        <dbReference type="SAM" id="Coils"/>
    </source>
</evidence>
<dbReference type="PANTHER" id="PTHR22091:SF1">
    <property type="entry name" value="COILED-COIL DOMAIN-CONTAINING PROTEIN 77"/>
    <property type="match status" value="1"/>
</dbReference>
<dbReference type="Proteomes" id="UP000027135">
    <property type="component" value="Unassembled WGS sequence"/>
</dbReference>
<reference evidence="3 4" key="1">
    <citation type="journal article" date="2014" name="Nat. Commun.">
        <title>Molecular traces of alternative social organization in a termite genome.</title>
        <authorList>
            <person name="Terrapon N."/>
            <person name="Li C."/>
            <person name="Robertson H.M."/>
            <person name="Ji L."/>
            <person name="Meng X."/>
            <person name="Booth W."/>
            <person name="Chen Z."/>
            <person name="Childers C.P."/>
            <person name="Glastad K.M."/>
            <person name="Gokhale K."/>
            <person name="Gowin J."/>
            <person name="Gronenberg W."/>
            <person name="Hermansen R.A."/>
            <person name="Hu H."/>
            <person name="Hunt B.G."/>
            <person name="Huylmans A.K."/>
            <person name="Khalil S.M."/>
            <person name="Mitchell R.D."/>
            <person name="Munoz-Torres M.C."/>
            <person name="Mustard J.A."/>
            <person name="Pan H."/>
            <person name="Reese J.T."/>
            <person name="Scharf M.E."/>
            <person name="Sun F."/>
            <person name="Vogel H."/>
            <person name="Xiao J."/>
            <person name="Yang W."/>
            <person name="Yang Z."/>
            <person name="Yang Z."/>
            <person name="Zhou J."/>
            <person name="Zhu J."/>
            <person name="Brent C.S."/>
            <person name="Elsik C.G."/>
            <person name="Goodisman M.A."/>
            <person name="Liberles D.A."/>
            <person name="Roe R.M."/>
            <person name="Vargo E.L."/>
            <person name="Vilcinskas A."/>
            <person name="Wang J."/>
            <person name="Bornberg-Bauer E."/>
            <person name="Korb J."/>
            <person name="Zhang G."/>
            <person name="Liebig J."/>
        </authorList>
    </citation>
    <scope>NUCLEOTIDE SEQUENCE [LARGE SCALE GENOMIC DNA]</scope>
    <source>
        <tissue evidence="3">Whole organism</tissue>
    </source>
</reference>
<gene>
    <name evidence="3" type="ORF">L798_11922</name>
</gene>
<dbReference type="STRING" id="136037.A0A067QV99"/>
<dbReference type="EMBL" id="KK852908">
    <property type="protein sequence ID" value="KDR13964.1"/>
    <property type="molecule type" value="Genomic_DNA"/>
</dbReference>
<dbReference type="InterPro" id="IPR037696">
    <property type="entry name" value="CCDC77"/>
</dbReference>
<accession>A0A067QV99</accession>
<feature type="coiled-coil region" evidence="1">
    <location>
        <begin position="493"/>
        <end position="558"/>
    </location>
</feature>
<dbReference type="PANTHER" id="PTHR22091">
    <property type="entry name" value="COILED-COIL DOMAIN-CONTAINING PROTEIN 77"/>
    <property type="match status" value="1"/>
</dbReference>
<keyword evidence="4" id="KW-1185">Reference proteome</keyword>
<dbReference type="GO" id="GO:0005813">
    <property type="term" value="C:centrosome"/>
    <property type="evidence" value="ECO:0007669"/>
    <property type="project" value="TreeGrafter"/>
</dbReference>
<organism evidence="3 4">
    <name type="scientific">Zootermopsis nevadensis</name>
    <name type="common">Dampwood termite</name>
    <dbReference type="NCBI Taxonomy" id="136037"/>
    <lineage>
        <taxon>Eukaryota</taxon>
        <taxon>Metazoa</taxon>
        <taxon>Ecdysozoa</taxon>
        <taxon>Arthropoda</taxon>
        <taxon>Hexapoda</taxon>
        <taxon>Insecta</taxon>
        <taxon>Pterygota</taxon>
        <taxon>Neoptera</taxon>
        <taxon>Polyneoptera</taxon>
        <taxon>Dictyoptera</taxon>
        <taxon>Blattodea</taxon>
        <taxon>Blattoidea</taxon>
        <taxon>Termitoidae</taxon>
        <taxon>Termopsidae</taxon>
        <taxon>Zootermopsis</taxon>
    </lineage>
</organism>
<protein>
    <submittedName>
        <fullName evidence="3">Coiled-coil domain-containing protein 77</fullName>
    </submittedName>
</protein>
<evidence type="ECO:0000256" key="2">
    <source>
        <dbReference type="SAM" id="MobiDB-lite"/>
    </source>
</evidence>
<keyword evidence="1" id="KW-0175">Coiled coil</keyword>
<dbReference type="OMA" id="HLSHMYR"/>
<feature type="coiled-coil region" evidence="1">
    <location>
        <begin position="429"/>
        <end position="456"/>
    </location>
</feature>
<feature type="region of interest" description="Disordered" evidence="2">
    <location>
        <begin position="66"/>
        <end position="99"/>
    </location>
</feature>
<name>A0A067QV99_ZOONE</name>
<dbReference type="InParanoid" id="A0A067QV99"/>
<feature type="region of interest" description="Disordered" evidence="2">
    <location>
        <begin position="1"/>
        <end position="27"/>
    </location>
</feature>
<sequence>MEAGRGSSYSEKNKSNMRGYAPLQGGTNLPMKTKTSCSMKFIDVDGQQNMTEPDTVSHQCAGNKILSRGQSSAPNFPTVRNPNSHHDVTNTRNSEPGVRHIGRVDKSLGGQDSYQHDATKVPTIEQLEHLTPTKELLLHYRKKILQLNNDYQDLMEKVDQCQSISNLNFQSQKDLERRNSEVSKLQKTVSDLQVYMQQEREQVLRLYSENDRLQIRAAEDHKKIAFLLSLNRMTEHDVLYLSSLPQHRIVPRVERSQFNHNVRDMNGRLKQGTSNNLAGVSGHLDPKGGCEEATALSAQLEERFKIHRNQVLSLLKDREISWKERSVEQKRLGDQVSVLSERLKDTQDQLCDVTKELVKVKKDSGINELNWITEKNRLLQNLELCQEIIGEFYPSASESGNGLKLKSSQQLCAQVDHLKDQLKERDNLVSMYQEQYIQLNEEAAKLREQLDISKKMFREQVQKLAGQVTYLKKKYNDLDRRRKLEAEGFCSDIKILRGRLQDIEKNVKKFFRKQVSPQASYPTNNDLFLAARETRTQSQQLERELRDIKRKVEEIETSIRDCAV</sequence>
<dbReference type="eggNOG" id="ENOG502QT8A">
    <property type="taxonomic scope" value="Eukaryota"/>
</dbReference>
<feature type="compositionally biased region" description="Polar residues" evidence="2">
    <location>
        <begin position="68"/>
        <end position="82"/>
    </location>
</feature>
<feature type="coiled-coil region" evidence="1">
    <location>
        <begin position="137"/>
        <end position="164"/>
    </location>
</feature>
<evidence type="ECO:0000313" key="4">
    <source>
        <dbReference type="Proteomes" id="UP000027135"/>
    </source>
</evidence>
<dbReference type="AlphaFoldDB" id="A0A067QV99"/>
<evidence type="ECO:0000313" key="3">
    <source>
        <dbReference type="EMBL" id="KDR13964.1"/>
    </source>
</evidence>